<name>A0A6L3NA85_9BURK</name>
<organism evidence="1 2">
    <name type="scientific">Burkholderia territorii</name>
    <dbReference type="NCBI Taxonomy" id="1503055"/>
    <lineage>
        <taxon>Bacteria</taxon>
        <taxon>Pseudomonadati</taxon>
        <taxon>Pseudomonadota</taxon>
        <taxon>Betaproteobacteria</taxon>
        <taxon>Burkholderiales</taxon>
        <taxon>Burkholderiaceae</taxon>
        <taxon>Burkholderia</taxon>
        <taxon>Burkholderia cepacia complex</taxon>
    </lineage>
</organism>
<protein>
    <submittedName>
        <fullName evidence="1">Sugar phosphate isomerase/epimerase</fullName>
    </submittedName>
</protein>
<reference evidence="1 2" key="1">
    <citation type="submission" date="2019-09" db="EMBL/GenBank/DDBJ databases">
        <title>Draft genome sequences of 48 bacterial type strains from the CCUG.</title>
        <authorList>
            <person name="Tunovic T."/>
            <person name="Pineiro-Iglesias B."/>
            <person name="Unosson C."/>
            <person name="Inganas E."/>
            <person name="Ohlen M."/>
            <person name="Cardew S."/>
            <person name="Jensie-Markopoulos S."/>
            <person name="Salva-Serra F."/>
            <person name="Jaen-Luchoro D."/>
            <person name="Karlsson R."/>
            <person name="Svensson-Stadler L."/>
            <person name="Chun J."/>
            <person name="Moore E."/>
        </authorList>
    </citation>
    <scope>NUCLEOTIDE SEQUENCE [LARGE SCALE GENOMIC DNA]</scope>
    <source>
        <strain evidence="1 2">CCUG 65687</strain>
    </source>
</reference>
<feature type="non-terminal residue" evidence="1">
    <location>
        <position position="1"/>
    </location>
</feature>
<dbReference type="Proteomes" id="UP000473571">
    <property type="component" value="Unassembled WGS sequence"/>
</dbReference>
<evidence type="ECO:0000313" key="1">
    <source>
        <dbReference type="EMBL" id="KAB0654514.1"/>
    </source>
</evidence>
<dbReference type="AlphaFoldDB" id="A0A6L3NA85"/>
<dbReference type="EMBL" id="VZOL01000537">
    <property type="protein sequence ID" value="KAB0654514.1"/>
    <property type="molecule type" value="Genomic_DNA"/>
</dbReference>
<sequence length="44" mass="4376">SGDPLVTGVLAALPQAAPRGIEFPFDAADLAGDAGRRVAWLAAA</sequence>
<comment type="caution">
    <text evidence="1">The sequence shown here is derived from an EMBL/GenBank/DDBJ whole genome shotgun (WGS) entry which is preliminary data.</text>
</comment>
<evidence type="ECO:0000313" key="2">
    <source>
        <dbReference type="Proteomes" id="UP000473571"/>
    </source>
</evidence>
<gene>
    <name evidence="1" type="ORF">F7R13_26145</name>
</gene>
<keyword evidence="1" id="KW-0413">Isomerase</keyword>
<dbReference type="GO" id="GO:0016853">
    <property type="term" value="F:isomerase activity"/>
    <property type="evidence" value="ECO:0007669"/>
    <property type="project" value="UniProtKB-KW"/>
</dbReference>
<accession>A0A6L3NA85</accession>
<proteinExistence type="predicted"/>